<name>A0A382KLX6_9ZZZZ</name>
<gene>
    <name evidence="2" type="ORF">METZ01_LOCUS276791</name>
</gene>
<dbReference type="AlphaFoldDB" id="A0A382KLX6"/>
<accession>A0A382KLX6</accession>
<dbReference type="EMBL" id="UINC01080726">
    <property type="protein sequence ID" value="SVC23937.1"/>
    <property type="molecule type" value="Genomic_DNA"/>
</dbReference>
<proteinExistence type="predicted"/>
<reference evidence="2" key="1">
    <citation type="submission" date="2018-05" db="EMBL/GenBank/DDBJ databases">
        <authorList>
            <person name="Lanie J.A."/>
            <person name="Ng W.-L."/>
            <person name="Kazmierczak K.M."/>
            <person name="Andrzejewski T.M."/>
            <person name="Davidsen T.M."/>
            <person name="Wayne K.J."/>
            <person name="Tettelin H."/>
            <person name="Glass J.I."/>
            <person name="Rusch D."/>
            <person name="Podicherti R."/>
            <person name="Tsui H.-C.T."/>
            <person name="Winkler M.E."/>
        </authorList>
    </citation>
    <scope>NUCLEOTIDE SEQUENCE</scope>
</reference>
<protein>
    <submittedName>
        <fullName evidence="2">Uncharacterized protein</fullName>
    </submittedName>
</protein>
<evidence type="ECO:0000313" key="2">
    <source>
        <dbReference type="EMBL" id="SVC23937.1"/>
    </source>
</evidence>
<evidence type="ECO:0000256" key="1">
    <source>
        <dbReference type="SAM" id="MobiDB-lite"/>
    </source>
</evidence>
<feature type="compositionally biased region" description="Basic and acidic residues" evidence="1">
    <location>
        <begin position="8"/>
        <end position="29"/>
    </location>
</feature>
<feature type="region of interest" description="Disordered" evidence="1">
    <location>
        <begin position="1"/>
        <end position="29"/>
    </location>
</feature>
<sequence length="29" mass="3387">MFHATFLTDDRSRPDRPLGRRDTAPEGDR</sequence>
<organism evidence="2">
    <name type="scientific">marine metagenome</name>
    <dbReference type="NCBI Taxonomy" id="408172"/>
    <lineage>
        <taxon>unclassified sequences</taxon>
        <taxon>metagenomes</taxon>
        <taxon>ecological metagenomes</taxon>
    </lineage>
</organism>